<accession>A0A0S3SRA2</accession>
<dbReference type="Proteomes" id="UP000291084">
    <property type="component" value="Chromosome 8"/>
</dbReference>
<name>A0A0S3SRA2_PHAAN</name>
<protein>
    <submittedName>
        <fullName evidence="1">Uncharacterized protein</fullName>
    </submittedName>
</protein>
<organism evidence="1 2">
    <name type="scientific">Vigna angularis var. angularis</name>
    <dbReference type="NCBI Taxonomy" id="157739"/>
    <lineage>
        <taxon>Eukaryota</taxon>
        <taxon>Viridiplantae</taxon>
        <taxon>Streptophyta</taxon>
        <taxon>Embryophyta</taxon>
        <taxon>Tracheophyta</taxon>
        <taxon>Spermatophyta</taxon>
        <taxon>Magnoliopsida</taxon>
        <taxon>eudicotyledons</taxon>
        <taxon>Gunneridae</taxon>
        <taxon>Pentapetalae</taxon>
        <taxon>rosids</taxon>
        <taxon>fabids</taxon>
        <taxon>Fabales</taxon>
        <taxon>Fabaceae</taxon>
        <taxon>Papilionoideae</taxon>
        <taxon>50 kb inversion clade</taxon>
        <taxon>NPAAA clade</taxon>
        <taxon>indigoferoid/millettioid clade</taxon>
        <taxon>Phaseoleae</taxon>
        <taxon>Vigna</taxon>
    </lineage>
</organism>
<reference evidence="1 2" key="1">
    <citation type="journal article" date="2015" name="Sci. Rep.">
        <title>The power of single molecule real-time sequencing technology in the de novo assembly of a eukaryotic genome.</title>
        <authorList>
            <person name="Sakai H."/>
            <person name="Naito K."/>
            <person name="Ogiso-Tanaka E."/>
            <person name="Takahashi Y."/>
            <person name="Iseki K."/>
            <person name="Muto C."/>
            <person name="Satou K."/>
            <person name="Teruya K."/>
            <person name="Shiroma A."/>
            <person name="Shimoji M."/>
            <person name="Hirano T."/>
            <person name="Itoh T."/>
            <person name="Kaga A."/>
            <person name="Tomooka N."/>
        </authorList>
    </citation>
    <scope>NUCLEOTIDE SEQUENCE [LARGE SCALE GENOMIC DNA]</scope>
    <source>
        <strain evidence="2">cv. Shumari</strain>
    </source>
</reference>
<proteinExistence type="predicted"/>
<gene>
    <name evidence="1" type="primary">Vigan.08G205000</name>
    <name evidence="1" type="ORF">VIGAN_08205000</name>
</gene>
<evidence type="ECO:0000313" key="1">
    <source>
        <dbReference type="EMBL" id="BAT95346.1"/>
    </source>
</evidence>
<evidence type="ECO:0000313" key="2">
    <source>
        <dbReference type="Proteomes" id="UP000291084"/>
    </source>
</evidence>
<keyword evidence="2" id="KW-1185">Reference proteome</keyword>
<dbReference type="AlphaFoldDB" id="A0A0S3SRA2"/>
<sequence>MIIKNVYGTSIHIFEFLKGWIFLSYIETSTSFLIFKTPPTVVAFERFISDFRLKLFRVLLFSFVGSVRSKANLPNFNK</sequence>
<dbReference type="EMBL" id="AP015041">
    <property type="protein sequence ID" value="BAT95346.1"/>
    <property type="molecule type" value="Genomic_DNA"/>
</dbReference>